<dbReference type="GO" id="GO:0036449">
    <property type="term" value="C:microtubule minus-end"/>
    <property type="evidence" value="ECO:0007669"/>
    <property type="project" value="TreeGrafter"/>
</dbReference>
<feature type="coiled-coil region" evidence="1">
    <location>
        <begin position="222"/>
        <end position="249"/>
    </location>
</feature>
<dbReference type="InterPro" id="IPR031372">
    <property type="entry name" value="CAMSAP_CC1"/>
</dbReference>
<keyword evidence="1" id="KW-0175">Coiled coil</keyword>
<feature type="region of interest" description="Disordered" evidence="2">
    <location>
        <begin position="130"/>
        <end position="166"/>
    </location>
</feature>
<dbReference type="InterPro" id="IPR032940">
    <property type="entry name" value="CAMSAP"/>
</dbReference>
<dbReference type="Proteomes" id="UP000796761">
    <property type="component" value="Unassembled WGS sequence"/>
</dbReference>
<feature type="compositionally biased region" description="Pro residues" evidence="2">
    <location>
        <begin position="93"/>
        <end position="113"/>
    </location>
</feature>
<name>A0A8K1FUQ0_9PASS</name>
<dbReference type="GO" id="GO:0007026">
    <property type="term" value="P:negative regulation of microtubule depolymerization"/>
    <property type="evidence" value="ECO:0007669"/>
    <property type="project" value="TreeGrafter"/>
</dbReference>
<dbReference type="PANTHER" id="PTHR21595">
    <property type="entry name" value="PATRONIN"/>
    <property type="match status" value="1"/>
</dbReference>
<gene>
    <name evidence="3" type="ORF">HGM15179_019869</name>
</gene>
<dbReference type="AlphaFoldDB" id="A0A8K1FUQ0"/>
<feature type="region of interest" description="Disordered" evidence="2">
    <location>
        <begin position="262"/>
        <end position="300"/>
    </location>
</feature>
<dbReference type="GO" id="GO:0005516">
    <property type="term" value="F:calmodulin binding"/>
    <property type="evidence" value="ECO:0007669"/>
    <property type="project" value="InterPro"/>
</dbReference>
<dbReference type="EMBL" id="SWJQ01001880">
    <property type="protein sequence ID" value="TRZ07238.1"/>
    <property type="molecule type" value="Genomic_DNA"/>
</dbReference>
<dbReference type="PANTHER" id="PTHR21595:SF2">
    <property type="entry name" value="CALMODULIN-REGULATED SPECTRIN-ASSOCIATED PROTEIN 3"/>
    <property type="match status" value="1"/>
</dbReference>
<protein>
    <submittedName>
        <fullName evidence="3">Uncharacterized protein</fullName>
    </submittedName>
</protein>
<dbReference type="Pfam" id="PF17095">
    <property type="entry name" value="CAMSAP_CC1"/>
    <property type="match status" value="1"/>
</dbReference>
<feature type="region of interest" description="Disordered" evidence="2">
    <location>
        <begin position="74"/>
        <end position="114"/>
    </location>
</feature>
<feature type="region of interest" description="Disordered" evidence="2">
    <location>
        <begin position="178"/>
        <end position="219"/>
    </location>
</feature>
<accession>A0A8K1FUQ0</accession>
<feature type="non-terminal residue" evidence="3">
    <location>
        <position position="362"/>
    </location>
</feature>
<dbReference type="OrthoDB" id="2125658at2759"/>
<evidence type="ECO:0000256" key="1">
    <source>
        <dbReference type="SAM" id="Coils"/>
    </source>
</evidence>
<dbReference type="GO" id="GO:0031175">
    <property type="term" value="P:neuron projection development"/>
    <property type="evidence" value="ECO:0007669"/>
    <property type="project" value="InterPro"/>
</dbReference>
<feature type="compositionally biased region" description="Low complexity" evidence="2">
    <location>
        <begin position="144"/>
        <end position="155"/>
    </location>
</feature>
<evidence type="ECO:0000313" key="3">
    <source>
        <dbReference type="EMBL" id="TRZ07238.1"/>
    </source>
</evidence>
<dbReference type="GO" id="GO:0051011">
    <property type="term" value="F:microtubule minus-end binding"/>
    <property type="evidence" value="ECO:0007669"/>
    <property type="project" value="TreeGrafter"/>
</dbReference>
<sequence>IRLGAPLALPDRLHNLGLVRDFGARHLRTRCPLAVEDLLYMAPALRAVSFSIPFGLDSDVDIVMGNPVGVPAGGTLARSASSDSLSQPRRPPRATPAAPPGVPNGVPEPPEPPSIEEALQIIHSSERLLPDGAPDAFFLHSPEPQNLPGTPQNLPQNPPQTPARPMTSFAERKKKLEEATSNNNNTTNTNSASTNPISENLGGVPSTPGGPPEVGGGLSAEMSQLGARLEEKRRAIEAQKKRIEAIFAKHRQRLGQNALQRLRQDEEGVSPPPPPPSLPPSAPPEEELSLGAPQKPPGQYEAAVARLSAALSSLQLDMQRLTQQQERLLLEQRPHGAPQAWVYSQSSLSLSSVAEPGGGRGN</sequence>
<evidence type="ECO:0000256" key="2">
    <source>
        <dbReference type="SAM" id="MobiDB-lite"/>
    </source>
</evidence>
<dbReference type="GO" id="GO:0030507">
    <property type="term" value="F:spectrin binding"/>
    <property type="evidence" value="ECO:0007669"/>
    <property type="project" value="InterPro"/>
</dbReference>
<feature type="compositionally biased region" description="Pro residues" evidence="2">
    <location>
        <begin position="270"/>
        <end position="283"/>
    </location>
</feature>
<evidence type="ECO:0000313" key="4">
    <source>
        <dbReference type="Proteomes" id="UP000796761"/>
    </source>
</evidence>
<reference evidence="3" key="1">
    <citation type="submission" date="2019-04" db="EMBL/GenBank/DDBJ databases">
        <title>Genome assembly of Zosterops borbonicus 15179.</title>
        <authorList>
            <person name="Leroy T."/>
            <person name="Anselmetti Y."/>
            <person name="Tilak M.-K."/>
            <person name="Nabholz B."/>
        </authorList>
    </citation>
    <scope>NUCLEOTIDE SEQUENCE</scope>
    <source>
        <strain evidence="3">HGM_15179</strain>
        <tissue evidence="3">Muscle</tissue>
    </source>
</reference>
<dbReference type="GO" id="GO:0031122">
    <property type="term" value="P:cytoplasmic microtubule organization"/>
    <property type="evidence" value="ECO:0007669"/>
    <property type="project" value="TreeGrafter"/>
</dbReference>
<feature type="coiled-coil region" evidence="1">
    <location>
        <begin position="304"/>
        <end position="331"/>
    </location>
</feature>
<comment type="caution">
    <text evidence="3">The sequence shown here is derived from an EMBL/GenBank/DDBJ whole genome shotgun (WGS) entry which is preliminary data.</text>
</comment>
<keyword evidence="4" id="KW-1185">Reference proteome</keyword>
<feature type="compositionally biased region" description="Low complexity" evidence="2">
    <location>
        <begin position="179"/>
        <end position="195"/>
    </location>
</feature>
<organism evidence="3 4">
    <name type="scientific">Zosterops borbonicus</name>
    <dbReference type="NCBI Taxonomy" id="364589"/>
    <lineage>
        <taxon>Eukaryota</taxon>
        <taxon>Metazoa</taxon>
        <taxon>Chordata</taxon>
        <taxon>Craniata</taxon>
        <taxon>Vertebrata</taxon>
        <taxon>Euteleostomi</taxon>
        <taxon>Archelosauria</taxon>
        <taxon>Archosauria</taxon>
        <taxon>Dinosauria</taxon>
        <taxon>Saurischia</taxon>
        <taxon>Theropoda</taxon>
        <taxon>Coelurosauria</taxon>
        <taxon>Aves</taxon>
        <taxon>Neognathae</taxon>
        <taxon>Neoaves</taxon>
        <taxon>Telluraves</taxon>
        <taxon>Australaves</taxon>
        <taxon>Passeriformes</taxon>
        <taxon>Sylvioidea</taxon>
        <taxon>Zosteropidae</taxon>
        <taxon>Zosterops</taxon>
    </lineage>
</organism>
<proteinExistence type="predicted"/>
<feature type="non-terminal residue" evidence="3">
    <location>
        <position position="1"/>
    </location>
</feature>
<feature type="compositionally biased region" description="Polar residues" evidence="2">
    <location>
        <begin position="78"/>
        <end position="87"/>
    </location>
</feature>